<sequence>MAGDRTRARARPDPVHLRPHGGAHRISRFRPAAGRRRGGLVADERRLAAARRPVRAARPRTQPDAELPRPGDRVECAHAGRGDRRRRASAGGRGLRRQSHVRARRGLERTDAVGVRRDDRLGRGPGRLAIPALPEDARGAQGSPVSAPILAGLRVLDLSCGLAGPVAAQILAEAGADVIKVEPPGGELTRSRHPSAFRTWNRSKRGVLLDLDSPALRSLLASADVLVHSLRPATARRHELDDETLGTRCPRLVVCGAGGWPPGHRDAGRAGYDLLVQAREGRWTCSPAGAPARTRGGSRHRAGARPSLPRPGSWPG</sequence>
<feature type="compositionally biased region" description="Basic and acidic residues" evidence="2">
    <location>
        <begin position="1"/>
        <end position="16"/>
    </location>
</feature>
<name>A0A558AB29_9PSEU</name>
<protein>
    <recommendedName>
        <fullName evidence="5">CoA transferase</fullName>
    </recommendedName>
</protein>
<reference evidence="3 4" key="1">
    <citation type="submission" date="2019-07" db="EMBL/GenBank/DDBJ databases">
        <title>New species of Amycolatopsis and Streptomyces.</title>
        <authorList>
            <person name="Duangmal K."/>
            <person name="Teo W.F.A."/>
            <person name="Lipun K."/>
        </authorList>
    </citation>
    <scope>NUCLEOTIDE SEQUENCE [LARGE SCALE GENOMIC DNA]</scope>
    <source>
        <strain evidence="3 4">JCM 30562</strain>
    </source>
</reference>
<dbReference type="OrthoDB" id="9797653at2"/>
<feature type="region of interest" description="Disordered" evidence="2">
    <location>
        <begin position="1"/>
        <end position="23"/>
    </location>
</feature>
<evidence type="ECO:0000313" key="3">
    <source>
        <dbReference type="EMBL" id="TVT21455.1"/>
    </source>
</evidence>
<proteinExistence type="predicted"/>
<dbReference type="SUPFAM" id="SSF89796">
    <property type="entry name" value="CoA-transferase family III (CaiB/BaiF)"/>
    <property type="match status" value="1"/>
</dbReference>
<dbReference type="PANTHER" id="PTHR48207:SF4">
    <property type="entry name" value="BLL6097 PROTEIN"/>
    <property type="match status" value="1"/>
</dbReference>
<keyword evidence="1" id="KW-0808">Transferase</keyword>
<keyword evidence="4" id="KW-1185">Reference proteome</keyword>
<evidence type="ECO:0000256" key="1">
    <source>
        <dbReference type="ARBA" id="ARBA00022679"/>
    </source>
</evidence>
<accession>A0A558AB29</accession>
<dbReference type="InterPro" id="IPR003673">
    <property type="entry name" value="CoA-Trfase_fam_III"/>
</dbReference>
<gene>
    <name evidence="3" type="ORF">FNH06_16880</name>
</gene>
<evidence type="ECO:0008006" key="5">
    <source>
        <dbReference type="Google" id="ProtNLM"/>
    </source>
</evidence>
<evidence type="ECO:0000313" key="4">
    <source>
        <dbReference type="Proteomes" id="UP000318578"/>
    </source>
</evidence>
<feature type="compositionally biased region" description="Basic residues" evidence="2">
    <location>
        <begin position="48"/>
        <end position="58"/>
    </location>
</feature>
<evidence type="ECO:0000256" key="2">
    <source>
        <dbReference type="SAM" id="MobiDB-lite"/>
    </source>
</evidence>
<feature type="compositionally biased region" description="Basic and acidic residues" evidence="2">
    <location>
        <begin position="61"/>
        <end position="82"/>
    </location>
</feature>
<dbReference type="Pfam" id="PF02515">
    <property type="entry name" value="CoA_transf_3"/>
    <property type="match status" value="1"/>
</dbReference>
<comment type="caution">
    <text evidence="3">The sequence shown here is derived from an EMBL/GenBank/DDBJ whole genome shotgun (WGS) entry which is preliminary data.</text>
</comment>
<dbReference type="InterPro" id="IPR023606">
    <property type="entry name" value="CoA-Trfase_III_dom_1_sf"/>
</dbReference>
<dbReference type="GO" id="GO:0008410">
    <property type="term" value="F:CoA-transferase activity"/>
    <property type="evidence" value="ECO:0007669"/>
    <property type="project" value="TreeGrafter"/>
</dbReference>
<dbReference type="Gene3D" id="3.40.50.10540">
    <property type="entry name" value="Crotonobetainyl-coa:carnitine coa-transferase, domain 1"/>
    <property type="match status" value="1"/>
</dbReference>
<organism evidence="3 4">
    <name type="scientific">Amycolatopsis acidiphila</name>
    <dbReference type="NCBI Taxonomy" id="715473"/>
    <lineage>
        <taxon>Bacteria</taxon>
        <taxon>Bacillati</taxon>
        <taxon>Actinomycetota</taxon>
        <taxon>Actinomycetes</taxon>
        <taxon>Pseudonocardiales</taxon>
        <taxon>Pseudonocardiaceae</taxon>
        <taxon>Amycolatopsis</taxon>
    </lineage>
</organism>
<dbReference type="InterPro" id="IPR050483">
    <property type="entry name" value="CoA-transferase_III_domain"/>
</dbReference>
<feature type="region of interest" description="Disordered" evidence="2">
    <location>
        <begin position="45"/>
        <end position="104"/>
    </location>
</feature>
<feature type="region of interest" description="Disordered" evidence="2">
    <location>
        <begin position="285"/>
        <end position="316"/>
    </location>
</feature>
<dbReference type="Proteomes" id="UP000318578">
    <property type="component" value="Unassembled WGS sequence"/>
</dbReference>
<dbReference type="PANTHER" id="PTHR48207">
    <property type="entry name" value="SUCCINATE--HYDROXYMETHYLGLUTARATE COA-TRANSFERASE"/>
    <property type="match status" value="1"/>
</dbReference>
<feature type="compositionally biased region" description="Basic residues" evidence="2">
    <location>
        <begin position="83"/>
        <end position="104"/>
    </location>
</feature>
<dbReference type="EMBL" id="VJZA01000026">
    <property type="protein sequence ID" value="TVT21455.1"/>
    <property type="molecule type" value="Genomic_DNA"/>
</dbReference>
<dbReference type="AlphaFoldDB" id="A0A558AB29"/>